<dbReference type="PANTHER" id="PTHR34599:SF1">
    <property type="entry name" value="PHOSPHATIDIC ACID PHOSPHATASE TYPE 2_HALOPEROXIDASE DOMAIN-CONTAINING PROTEIN"/>
    <property type="match status" value="1"/>
</dbReference>
<dbReference type="EMBL" id="JACHDY010000003">
    <property type="protein sequence ID" value="MBB5317647.1"/>
    <property type="molecule type" value="Genomic_DNA"/>
</dbReference>
<proteinExistence type="predicted"/>
<dbReference type="InterPro" id="IPR052559">
    <property type="entry name" value="V-haloperoxidase"/>
</dbReference>
<sequence length="429" mass="46483">MKKIHGDTKNRVLGLCMLIATLFGSAVAKADAVLDWNVIAVNTAVTNRQNPFAQARYAAIVQLAVFESVNAITGEYHPYLGTIVAPPGASPEAAAIQAAYRVLSTYFPASASTSTLNAERANSLASIPDGQAKTDGIATGEAAALAMIALRANDGSSPPQFKIPGPPVPGEWQATPSCPIVNGVAVGIAYQWQNITPFGISSVREYLLDPPPVLTSREYAKTYNEVMTVGSIDSRERPQDRANVALFYAASSPTQVFNQVVQQVAQERWHSLTENARALAVMNMAMNDSLVAAFFNKYHYNFWRPETAIHAGDTDDNPKTDPDPSWAPFVTTPCFPSYPSNHGSAANSAATILRRIYGEGGHFMTLSNPTVPDIVLQYTTFEQITDDISDARVYGGIHFRTDQVAGERLGNAIGRAVYRNNLRRMHDDD</sequence>
<name>A0A7W8IIA8_9BACT</name>
<dbReference type="Proteomes" id="UP000568106">
    <property type="component" value="Unassembled WGS sequence"/>
</dbReference>
<dbReference type="InterPro" id="IPR036938">
    <property type="entry name" value="PAP2/HPO_sf"/>
</dbReference>
<dbReference type="CDD" id="cd03398">
    <property type="entry name" value="PAP2_haloperoxidase"/>
    <property type="match status" value="1"/>
</dbReference>
<dbReference type="AlphaFoldDB" id="A0A7W8IIA8"/>
<evidence type="ECO:0000313" key="3">
    <source>
        <dbReference type="EMBL" id="MBB5317647.1"/>
    </source>
</evidence>
<evidence type="ECO:0000256" key="1">
    <source>
        <dbReference type="SAM" id="SignalP"/>
    </source>
</evidence>
<accession>A0A7W8IIA8</accession>
<dbReference type="PANTHER" id="PTHR34599">
    <property type="entry name" value="PEROXIDASE-RELATED"/>
    <property type="match status" value="1"/>
</dbReference>
<dbReference type="Gene3D" id="1.10.606.20">
    <property type="match status" value="1"/>
</dbReference>
<dbReference type="Pfam" id="PF01569">
    <property type="entry name" value="PAP2"/>
    <property type="match status" value="1"/>
</dbReference>
<comment type="caution">
    <text evidence="3">The sequence shown here is derived from an EMBL/GenBank/DDBJ whole genome shotgun (WGS) entry which is preliminary data.</text>
</comment>
<dbReference type="InterPro" id="IPR000326">
    <property type="entry name" value="PAP2/HPO"/>
</dbReference>
<organism evidence="3 4">
    <name type="scientific">Tunturiibacter empetritectus</name>
    <dbReference type="NCBI Taxonomy" id="3069691"/>
    <lineage>
        <taxon>Bacteria</taxon>
        <taxon>Pseudomonadati</taxon>
        <taxon>Acidobacteriota</taxon>
        <taxon>Terriglobia</taxon>
        <taxon>Terriglobales</taxon>
        <taxon>Acidobacteriaceae</taxon>
        <taxon>Tunturiibacter</taxon>
    </lineage>
</organism>
<protein>
    <recommendedName>
        <fullName evidence="2">Phosphatidic acid phosphatase type 2/haloperoxidase domain-containing protein</fullName>
    </recommendedName>
</protein>
<keyword evidence="1" id="KW-0732">Signal</keyword>
<dbReference type="SUPFAM" id="SSF48317">
    <property type="entry name" value="Acid phosphatase/Vanadium-dependent haloperoxidase"/>
    <property type="match status" value="1"/>
</dbReference>
<evidence type="ECO:0000259" key="2">
    <source>
        <dbReference type="Pfam" id="PF01569"/>
    </source>
</evidence>
<feature type="signal peptide" evidence="1">
    <location>
        <begin position="1"/>
        <end position="28"/>
    </location>
</feature>
<gene>
    <name evidence="3" type="ORF">HDF09_002333</name>
</gene>
<feature type="domain" description="Phosphatidic acid phosphatase type 2/haloperoxidase" evidence="2">
    <location>
        <begin position="289"/>
        <end position="422"/>
    </location>
</feature>
<reference evidence="3" key="1">
    <citation type="submission" date="2020-08" db="EMBL/GenBank/DDBJ databases">
        <title>Genomic Encyclopedia of Type Strains, Phase IV (KMG-V): Genome sequencing to study the core and pangenomes of soil and plant-associated prokaryotes.</title>
        <authorList>
            <person name="Whitman W."/>
        </authorList>
    </citation>
    <scope>NUCLEOTIDE SEQUENCE [LARGE SCALE GENOMIC DNA]</scope>
    <source>
        <strain evidence="3">M8UP27</strain>
    </source>
</reference>
<feature type="chain" id="PRO_5031550814" description="Phosphatidic acid phosphatase type 2/haloperoxidase domain-containing protein" evidence="1">
    <location>
        <begin position="29"/>
        <end position="429"/>
    </location>
</feature>
<evidence type="ECO:0000313" key="4">
    <source>
        <dbReference type="Proteomes" id="UP000568106"/>
    </source>
</evidence>
<keyword evidence="4" id="KW-1185">Reference proteome</keyword>